<dbReference type="OrthoDB" id="497380at2759"/>
<dbReference type="InterPro" id="IPR040059">
    <property type="entry name" value="PUM3"/>
</dbReference>
<dbReference type="SUPFAM" id="SSF48371">
    <property type="entry name" value="ARM repeat"/>
    <property type="match status" value="1"/>
</dbReference>
<evidence type="ECO:0000313" key="6">
    <source>
        <dbReference type="EMBL" id="CAB9516634.1"/>
    </source>
</evidence>
<proteinExistence type="predicted"/>
<dbReference type="GO" id="GO:0006417">
    <property type="term" value="P:regulation of translation"/>
    <property type="evidence" value="ECO:0007669"/>
    <property type="project" value="TreeGrafter"/>
</dbReference>
<reference evidence="6" key="1">
    <citation type="submission" date="2020-06" db="EMBL/GenBank/DDBJ databases">
        <authorList>
            <consortium name="Plant Systems Biology data submission"/>
        </authorList>
    </citation>
    <scope>NUCLEOTIDE SEQUENCE</scope>
    <source>
        <strain evidence="6">D6</strain>
    </source>
</reference>
<dbReference type="PROSITE" id="PS50302">
    <property type="entry name" value="PUM"/>
    <property type="match status" value="1"/>
</dbReference>
<dbReference type="PANTHER" id="PTHR13389">
    <property type="entry name" value="PUMILIO HOMOLOG 3"/>
    <property type="match status" value="1"/>
</dbReference>
<keyword evidence="2" id="KW-0694">RNA-binding</keyword>
<dbReference type="GO" id="GO:0005730">
    <property type="term" value="C:nucleolus"/>
    <property type="evidence" value="ECO:0007669"/>
    <property type="project" value="TreeGrafter"/>
</dbReference>
<feature type="domain" description="PUM-HD" evidence="5">
    <location>
        <begin position="49"/>
        <end position="446"/>
    </location>
</feature>
<dbReference type="PANTHER" id="PTHR13389:SF0">
    <property type="entry name" value="PUMILIO HOMOLOG 3"/>
    <property type="match status" value="1"/>
</dbReference>
<dbReference type="Pfam" id="PF08144">
    <property type="entry name" value="CPL"/>
    <property type="match status" value="1"/>
</dbReference>
<dbReference type="PROSITE" id="PS50303">
    <property type="entry name" value="PUM_HD"/>
    <property type="match status" value="1"/>
</dbReference>
<feature type="compositionally biased region" description="Basic and acidic residues" evidence="4">
    <location>
        <begin position="27"/>
        <end position="38"/>
    </location>
</feature>
<dbReference type="Gene3D" id="1.25.10.10">
    <property type="entry name" value="Leucine-rich Repeat Variant"/>
    <property type="match status" value="2"/>
</dbReference>
<evidence type="ECO:0000256" key="4">
    <source>
        <dbReference type="SAM" id="MobiDB-lite"/>
    </source>
</evidence>
<dbReference type="InterPro" id="IPR016024">
    <property type="entry name" value="ARM-type_fold"/>
</dbReference>
<dbReference type="InterPro" id="IPR012959">
    <property type="entry name" value="CPL_dom"/>
</dbReference>
<organism evidence="6 7">
    <name type="scientific">Seminavis robusta</name>
    <dbReference type="NCBI Taxonomy" id="568900"/>
    <lineage>
        <taxon>Eukaryota</taxon>
        <taxon>Sar</taxon>
        <taxon>Stramenopiles</taxon>
        <taxon>Ochrophyta</taxon>
        <taxon>Bacillariophyta</taxon>
        <taxon>Bacillariophyceae</taxon>
        <taxon>Bacillariophycidae</taxon>
        <taxon>Naviculales</taxon>
        <taxon>Naviculaceae</taxon>
        <taxon>Seminavis</taxon>
    </lineage>
</organism>
<evidence type="ECO:0000313" key="7">
    <source>
        <dbReference type="Proteomes" id="UP001153069"/>
    </source>
</evidence>
<evidence type="ECO:0000256" key="2">
    <source>
        <dbReference type="ARBA" id="ARBA00022884"/>
    </source>
</evidence>
<dbReference type="GO" id="GO:0003729">
    <property type="term" value="F:mRNA binding"/>
    <property type="evidence" value="ECO:0007669"/>
    <property type="project" value="TreeGrafter"/>
</dbReference>
<dbReference type="InterPro" id="IPR001313">
    <property type="entry name" value="Pumilio_RNA-bd_rpt"/>
</dbReference>
<dbReference type="InterPro" id="IPR033133">
    <property type="entry name" value="PUM-HD"/>
</dbReference>
<feature type="region of interest" description="Disordered" evidence="4">
    <location>
        <begin position="1"/>
        <end position="38"/>
    </location>
</feature>
<sequence>MPQQQKDQHSKKRKSDDVSAKSQKRALKQERQSHRKHADCVTEAKKIWNQLRLKNNSKEETRKMTEELMALIKGKTTEIALQHDASRVVQAALQFGTNDERKEILSELCDNSNTKKVAGAASSGSAFVELARNQYAHFVVLKAIKYGVHSPDCIRLIVKSLKGHMAKLAVHATGAKVVEALVQTFPNKSTAPLRQEFYGPQLSLFVNDLAAASAGTNNQTPDLAFHFQNLNDKKKETALTFIRNQILEKGIEKSLFGYNYYQSVFAEYVTHCSPHQVRDIAPSVCDHAVHFLSSKAGTKVVAACVAYGTAKDRRRICKSLKGYSRSALLHRDAYLAILRLVQVMDDTVSVQKYVFHELLTRKDGDDDDDDSDPLLEIALHDLAYKLFVMLLTSNKDDWKKSFDPYELSVLEPNPPMIQEGGQMVPTSKKDPETRRQELAQHLQKPLIELCTNHARELMTSLSGSVLIRLVYANYHPTDLVEAIVKVCEDELTKKDDEEGSLYEDRVGHLAIKNLILCDVEEEEPLLAKAFCDKLKDQLMEIAKSNRGAFVVAALCKIPSVRKSVVEKVKKQVPMLKKRMGDKAHAGFQTLLKEIEK</sequence>
<dbReference type="SMART" id="SM00025">
    <property type="entry name" value="Pumilio"/>
    <property type="match status" value="5"/>
</dbReference>
<dbReference type="EMBL" id="CAICTM010000795">
    <property type="protein sequence ID" value="CAB9516634.1"/>
    <property type="molecule type" value="Genomic_DNA"/>
</dbReference>
<name>A0A9N8EDT7_9STRA</name>
<protein>
    <submittedName>
        <fullName evidence="6">Pumilio homolog 3</fullName>
    </submittedName>
</protein>
<accession>A0A9N8EDT7</accession>
<keyword evidence="1" id="KW-0677">Repeat</keyword>
<evidence type="ECO:0000256" key="3">
    <source>
        <dbReference type="PROSITE-ProRule" id="PRU00317"/>
    </source>
</evidence>
<dbReference type="InterPro" id="IPR011989">
    <property type="entry name" value="ARM-like"/>
</dbReference>
<dbReference type="AlphaFoldDB" id="A0A9N8EDT7"/>
<feature type="repeat" description="Pumilio" evidence="3">
    <location>
        <begin position="70"/>
        <end position="106"/>
    </location>
</feature>
<comment type="caution">
    <text evidence="6">The sequence shown here is derived from an EMBL/GenBank/DDBJ whole genome shotgun (WGS) entry which is preliminary data.</text>
</comment>
<dbReference type="Proteomes" id="UP001153069">
    <property type="component" value="Unassembled WGS sequence"/>
</dbReference>
<dbReference type="Pfam" id="PF00806">
    <property type="entry name" value="PUF"/>
    <property type="match status" value="2"/>
</dbReference>
<evidence type="ECO:0000256" key="1">
    <source>
        <dbReference type="ARBA" id="ARBA00022737"/>
    </source>
</evidence>
<gene>
    <name evidence="6" type="ORF">SEMRO_796_G203760.1</name>
</gene>
<evidence type="ECO:0000259" key="5">
    <source>
        <dbReference type="PROSITE" id="PS50303"/>
    </source>
</evidence>
<keyword evidence="7" id="KW-1185">Reference proteome</keyword>